<reference evidence="2 3" key="1">
    <citation type="submission" date="2018-04" db="EMBL/GenBank/DDBJ databases">
        <authorList>
            <person name="Zhang X."/>
            <person name="Yuan J."/>
            <person name="Li F."/>
            <person name="Xiang J."/>
        </authorList>
    </citation>
    <scope>NUCLEOTIDE SEQUENCE [LARGE SCALE GENOMIC DNA]</scope>
    <source>
        <tissue evidence="2">Muscle</tissue>
    </source>
</reference>
<comment type="caution">
    <text evidence="2">The sequence shown here is derived from an EMBL/GenBank/DDBJ whole genome shotgun (WGS) entry which is preliminary data.</text>
</comment>
<keyword evidence="3" id="KW-1185">Reference proteome</keyword>
<dbReference type="Proteomes" id="UP000283509">
    <property type="component" value="Unassembled WGS sequence"/>
</dbReference>
<protein>
    <submittedName>
        <fullName evidence="2">Uncharacterized protein</fullName>
    </submittedName>
</protein>
<accession>A0A423SPN8</accession>
<name>A0A423SPN8_PENVA</name>
<evidence type="ECO:0000313" key="3">
    <source>
        <dbReference type="Proteomes" id="UP000283509"/>
    </source>
</evidence>
<proteinExistence type="predicted"/>
<gene>
    <name evidence="2" type="ORF">C7M84_015843</name>
</gene>
<dbReference type="AlphaFoldDB" id="A0A423SPN8"/>
<sequence length="362" mass="39452">MSLYRVRRNTSSPSAGAPWLQRPLRATPFSVGVAPPRPGTPASTLLTHRRKKMRIWQPNSRVRLQMLKVEVLPTVVLLQVTRQVSTEVTCNSLPCSQVGGRGYRSCPVLPSRPGTPDSRRRAHYLETWAEAAREPGGGAADLRSADLPPAVLQRRRGCGPVTIKVLNNAHLDVLNLTRTDEESSCCAYTPTHLEVCFPPGNMVGVVQGSPMEYTVHNPSGDLLFLLQKEADTLCSRGGYEVTSADRFTPITSFTSTQVTSADRFTPITSFTSTQVTSADRFTPITSFTSTQVTSADRFTPITSFTSTQVTSADRFTPITSFTSTQVTSADRFTPITSFTSTQVTSADRFTPITSFTSTSDLG</sequence>
<feature type="region of interest" description="Disordered" evidence="1">
    <location>
        <begin position="1"/>
        <end position="20"/>
    </location>
</feature>
<organism evidence="2 3">
    <name type="scientific">Penaeus vannamei</name>
    <name type="common">Whiteleg shrimp</name>
    <name type="synonym">Litopenaeus vannamei</name>
    <dbReference type="NCBI Taxonomy" id="6689"/>
    <lineage>
        <taxon>Eukaryota</taxon>
        <taxon>Metazoa</taxon>
        <taxon>Ecdysozoa</taxon>
        <taxon>Arthropoda</taxon>
        <taxon>Crustacea</taxon>
        <taxon>Multicrustacea</taxon>
        <taxon>Malacostraca</taxon>
        <taxon>Eumalacostraca</taxon>
        <taxon>Eucarida</taxon>
        <taxon>Decapoda</taxon>
        <taxon>Dendrobranchiata</taxon>
        <taxon>Penaeoidea</taxon>
        <taxon>Penaeidae</taxon>
        <taxon>Penaeus</taxon>
    </lineage>
</organism>
<reference evidence="2 3" key="2">
    <citation type="submission" date="2019-01" db="EMBL/GenBank/DDBJ databases">
        <title>The decoding of complex shrimp genome reveals the adaptation for benthos swimmer, frequently molting mechanism and breeding impact on genome.</title>
        <authorList>
            <person name="Sun Y."/>
            <person name="Gao Y."/>
            <person name="Yu Y."/>
        </authorList>
    </citation>
    <scope>NUCLEOTIDE SEQUENCE [LARGE SCALE GENOMIC DNA]</scope>
    <source>
        <tissue evidence="2">Muscle</tissue>
    </source>
</reference>
<evidence type="ECO:0000256" key="1">
    <source>
        <dbReference type="SAM" id="MobiDB-lite"/>
    </source>
</evidence>
<evidence type="ECO:0000313" key="2">
    <source>
        <dbReference type="EMBL" id="ROT66161.1"/>
    </source>
</evidence>
<dbReference type="EMBL" id="QCYY01002985">
    <property type="protein sequence ID" value="ROT66161.1"/>
    <property type="molecule type" value="Genomic_DNA"/>
</dbReference>